<feature type="compositionally biased region" description="Low complexity" evidence="1">
    <location>
        <begin position="319"/>
        <end position="333"/>
    </location>
</feature>
<keyword evidence="2" id="KW-0812">Transmembrane</keyword>
<organism evidence="3 4">
    <name type="scientific">Prymnesium parvum</name>
    <name type="common">Toxic golden alga</name>
    <dbReference type="NCBI Taxonomy" id="97485"/>
    <lineage>
        <taxon>Eukaryota</taxon>
        <taxon>Haptista</taxon>
        <taxon>Haptophyta</taxon>
        <taxon>Prymnesiophyceae</taxon>
        <taxon>Prymnesiales</taxon>
        <taxon>Prymnesiaceae</taxon>
        <taxon>Prymnesium</taxon>
    </lineage>
</organism>
<evidence type="ECO:0000256" key="2">
    <source>
        <dbReference type="SAM" id="Phobius"/>
    </source>
</evidence>
<feature type="transmembrane region" description="Helical" evidence="2">
    <location>
        <begin position="54"/>
        <end position="73"/>
    </location>
</feature>
<feature type="compositionally biased region" description="Low complexity" evidence="1">
    <location>
        <begin position="1"/>
        <end position="11"/>
    </location>
</feature>
<feature type="region of interest" description="Disordered" evidence="1">
    <location>
        <begin position="1"/>
        <end position="20"/>
    </location>
</feature>
<dbReference type="EMBL" id="JBGBPQ010000021">
    <property type="protein sequence ID" value="KAL1503538.1"/>
    <property type="molecule type" value="Genomic_DNA"/>
</dbReference>
<dbReference type="AlphaFoldDB" id="A0AB34IPR1"/>
<feature type="transmembrane region" description="Helical" evidence="2">
    <location>
        <begin position="244"/>
        <end position="263"/>
    </location>
</feature>
<gene>
    <name evidence="3" type="ORF">AB1Y20_012017</name>
</gene>
<accession>A0AB34IPR1</accession>
<keyword evidence="2" id="KW-0472">Membrane</keyword>
<comment type="caution">
    <text evidence="3">The sequence shown here is derived from an EMBL/GenBank/DDBJ whole genome shotgun (WGS) entry which is preliminary data.</text>
</comment>
<protein>
    <submittedName>
        <fullName evidence="3">Uncharacterized protein</fullName>
    </submittedName>
</protein>
<feature type="transmembrane region" description="Helical" evidence="2">
    <location>
        <begin position="218"/>
        <end position="238"/>
    </location>
</feature>
<feature type="transmembrane region" description="Helical" evidence="2">
    <location>
        <begin position="161"/>
        <end position="180"/>
    </location>
</feature>
<reference evidence="3 4" key="1">
    <citation type="journal article" date="2024" name="Science">
        <title>Giant polyketide synthase enzymes in the biosynthesis of giant marine polyether toxins.</title>
        <authorList>
            <person name="Fallon T.R."/>
            <person name="Shende V.V."/>
            <person name="Wierzbicki I.H."/>
            <person name="Pendleton A.L."/>
            <person name="Watervoot N.F."/>
            <person name="Auber R.P."/>
            <person name="Gonzalez D.J."/>
            <person name="Wisecaver J.H."/>
            <person name="Moore B.S."/>
        </authorList>
    </citation>
    <scope>NUCLEOTIDE SEQUENCE [LARGE SCALE GENOMIC DNA]</scope>
    <source>
        <strain evidence="3 4">12B1</strain>
    </source>
</reference>
<name>A0AB34IPR1_PRYPA</name>
<keyword evidence="4" id="KW-1185">Reference proteome</keyword>
<feature type="transmembrane region" description="Helical" evidence="2">
    <location>
        <begin position="192"/>
        <end position="211"/>
    </location>
</feature>
<proteinExistence type="predicted"/>
<evidence type="ECO:0000313" key="3">
    <source>
        <dbReference type="EMBL" id="KAL1503538.1"/>
    </source>
</evidence>
<keyword evidence="2" id="KW-1133">Transmembrane helix</keyword>
<dbReference type="Proteomes" id="UP001515480">
    <property type="component" value="Unassembled WGS sequence"/>
</dbReference>
<feature type="transmembrane region" description="Helical" evidence="2">
    <location>
        <begin position="121"/>
        <end position="149"/>
    </location>
</feature>
<evidence type="ECO:0000313" key="4">
    <source>
        <dbReference type="Proteomes" id="UP001515480"/>
    </source>
</evidence>
<feature type="region of interest" description="Disordered" evidence="1">
    <location>
        <begin position="316"/>
        <end position="360"/>
    </location>
</feature>
<sequence>MGEPLAPSSPSSSPPPAASTDPMPPLLALCVASLCEMVAAAVLCASGTCDGLEAYAVSAGCISIAACLPLLLLHLDFFNVGGTAAAQYAPHLAVFLLLWWCAACFALTFVAPFAGLCNGFFASWVAPVAALLLCRATSPAVAAALGRAVAAARGAGAEGSIVCLLCATSAVVWIEAAVALGQASESHTAVKVWALCVGVVSMAACVAYLALEQAAGYGYTLAIGLGVWWLQGVAISFVPSVFNGAVNGFVCTWLSVGLAGYYCSICRNPRRLDPVASSDPETHYSSMAPPGMPGNSYCGSAFEGFGSGSSDPVPSMGIPSMKMPSMGSLSPSMGAHGTAEPCLSPGPVSVATPPPQRPDY</sequence>
<feature type="transmembrane region" description="Helical" evidence="2">
    <location>
        <begin position="94"/>
        <end position="115"/>
    </location>
</feature>
<evidence type="ECO:0000256" key="1">
    <source>
        <dbReference type="SAM" id="MobiDB-lite"/>
    </source>
</evidence>